<dbReference type="AlphaFoldDB" id="A0A4U9HQU4"/>
<sequence>MTPRQRRIHIEGLGKAAAAPRKSYLGKFTPLKSVQSAWIKSLLTVWGECVGGKTRAQYRLENCSQFWSEVKQSEWSDTQLTRITEALGQAREEGFRGVQAALRARSILWPVTLSELIEESERHDDADFIEQIMLKTFDQRDPVYVVGLQFYTTRKKISDITRELQHVAPWLTDGEARKRVRWCLEIFQAKVFLAVRRQIEAEQK</sequence>
<evidence type="ECO:0000313" key="3">
    <source>
        <dbReference type="Proteomes" id="UP000222768"/>
    </source>
</evidence>
<gene>
    <name evidence="1" type="ORF">CRX53_07160</name>
    <name evidence="2" type="ORF">NCTC13032_02716</name>
</gene>
<dbReference type="RefSeq" id="WP_032617611.1">
    <property type="nucleotide sequence ID" value="NZ_CP068234.1"/>
</dbReference>
<name>A0A4U9HQU4_9ENTR</name>
<dbReference type="EMBL" id="LR590464">
    <property type="protein sequence ID" value="VTP66798.1"/>
    <property type="molecule type" value="Genomic_DNA"/>
</dbReference>
<reference evidence="2 4" key="3">
    <citation type="submission" date="2019-05" db="EMBL/GenBank/DDBJ databases">
        <authorList>
            <consortium name="Pathogen Informatics"/>
        </authorList>
    </citation>
    <scope>NUCLEOTIDE SEQUENCE [LARGE SCALE GENOMIC DNA]</scope>
    <source>
        <strain evidence="2 4">NCTC13032</strain>
    </source>
</reference>
<proteinExistence type="predicted"/>
<dbReference type="Proteomes" id="UP000222768">
    <property type="component" value="Unassembled WGS sequence"/>
</dbReference>
<dbReference type="STRING" id="83655.APT61_13685"/>
<accession>A0A4U9HQU4</accession>
<dbReference type="Proteomes" id="UP000310719">
    <property type="component" value="Chromosome"/>
</dbReference>
<evidence type="ECO:0000313" key="2">
    <source>
        <dbReference type="EMBL" id="VTP66798.1"/>
    </source>
</evidence>
<reference evidence="1" key="1">
    <citation type="submission" date="2017-09" db="EMBL/GenBank/DDBJ databases">
        <title>FDA dAtabase for Regulatory Grade micrObial Sequences (FDA-ARGOS): Supporting development and validation of Infectious Disease Dx tests.</title>
        <authorList>
            <person name="Minogue T."/>
            <person name="Wolcott M."/>
            <person name="Wasieloski L."/>
            <person name="Aguilar W."/>
            <person name="Moore D."/>
            <person name="Tallon L.J."/>
            <person name="Sadzewicz L."/>
            <person name="Ott S."/>
            <person name="Zhao X."/>
            <person name="Nagaraj S."/>
            <person name="Vavikolanu K."/>
            <person name="Aluvathingal J."/>
            <person name="Nadendla S."/>
            <person name="Sichtig H."/>
        </authorList>
    </citation>
    <scope>NUCLEOTIDE SEQUENCE</scope>
    <source>
        <strain evidence="1">FDAARGOS_404</strain>
    </source>
</reference>
<evidence type="ECO:0008006" key="5">
    <source>
        <dbReference type="Google" id="ProtNLM"/>
    </source>
</evidence>
<protein>
    <recommendedName>
        <fullName evidence="5">Bacteriophage protein</fullName>
    </recommendedName>
</protein>
<evidence type="ECO:0000313" key="4">
    <source>
        <dbReference type="Proteomes" id="UP000310719"/>
    </source>
</evidence>
<evidence type="ECO:0000313" key="1">
    <source>
        <dbReference type="EMBL" id="PHH03764.1"/>
    </source>
</evidence>
<dbReference type="EMBL" id="PDLK01000002">
    <property type="protein sequence ID" value="PHH03764.1"/>
    <property type="molecule type" value="Genomic_DNA"/>
</dbReference>
<organism evidence="2 4">
    <name type="scientific">Leclercia adecarboxylata</name>
    <dbReference type="NCBI Taxonomy" id="83655"/>
    <lineage>
        <taxon>Bacteria</taxon>
        <taxon>Pseudomonadati</taxon>
        <taxon>Pseudomonadota</taxon>
        <taxon>Gammaproteobacteria</taxon>
        <taxon>Enterobacterales</taxon>
        <taxon>Enterobacteriaceae</taxon>
        <taxon>Leclercia</taxon>
    </lineage>
</organism>
<reference evidence="3" key="2">
    <citation type="submission" date="2017-09" db="EMBL/GenBank/DDBJ databases">
        <title>FDA dAtabase for Regulatory Grade micrObial Sequences (FDA-ARGOS): Supporting development and validation of Infectious Disease Dx tests.</title>
        <authorList>
            <person name="Minogue T."/>
            <person name="Wolcott M."/>
            <person name="Wasieloski L."/>
            <person name="Aguilar W."/>
            <person name="Moore D."/>
            <person name="Tallon L."/>
            <person name="Sadzewicz L."/>
            <person name="Ott S."/>
            <person name="Zhao X."/>
            <person name="Nagaraj S."/>
            <person name="Vavikolanu K."/>
            <person name="Aluvathingal J."/>
            <person name="Nadendla S."/>
            <person name="Sichtig H."/>
        </authorList>
    </citation>
    <scope>NUCLEOTIDE SEQUENCE [LARGE SCALE GENOMIC DNA]</scope>
    <source>
        <strain evidence="3">FDAARGOS_404</strain>
    </source>
</reference>